<proteinExistence type="predicted"/>
<dbReference type="InterPro" id="IPR005523">
    <property type="entry name" value="DUF317_SPDY"/>
</dbReference>
<dbReference type="AlphaFoldDB" id="A0A0J7ZE32"/>
<name>A0A0J7ZE32_STRVR</name>
<evidence type="ECO:0000259" key="2">
    <source>
        <dbReference type="Pfam" id="PF03771"/>
    </source>
</evidence>
<dbReference type="OrthoDB" id="4315304at2"/>
<reference evidence="3 4" key="1">
    <citation type="submission" date="2015-06" db="EMBL/GenBank/DDBJ databases">
        <authorList>
            <person name="Ju K.-S."/>
            <person name="Doroghazi J.R."/>
            <person name="Metcalf W.W."/>
        </authorList>
    </citation>
    <scope>NUCLEOTIDE SEQUENCE [LARGE SCALE GENOMIC DNA]</scope>
    <source>
        <strain evidence="3 4">NRRL 3414</strain>
    </source>
</reference>
<feature type="domain" description="DUF317" evidence="2">
    <location>
        <begin position="50"/>
        <end position="105"/>
    </location>
</feature>
<accession>A0A0J7ZE32</accession>
<protein>
    <recommendedName>
        <fullName evidence="2">DUF317 domain-containing protein</fullName>
    </recommendedName>
</protein>
<gene>
    <name evidence="3" type="ORF">ACM01_15850</name>
</gene>
<dbReference type="EMBL" id="LFNT01000015">
    <property type="protein sequence ID" value="KMS74094.1"/>
    <property type="molecule type" value="Genomic_DNA"/>
</dbReference>
<evidence type="ECO:0000313" key="3">
    <source>
        <dbReference type="EMBL" id="KMS74094.1"/>
    </source>
</evidence>
<dbReference type="Pfam" id="PF03771">
    <property type="entry name" value="SPDY"/>
    <property type="match status" value="2"/>
</dbReference>
<organism evidence="3 4">
    <name type="scientific">Streptomyces viridochromogenes</name>
    <dbReference type="NCBI Taxonomy" id="1938"/>
    <lineage>
        <taxon>Bacteria</taxon>
        <taxon>Bacillati</taxon>
        <taxon>Actinomycetota</taxon>
        <taxon>Actinomycetes</taxon>
        <taxon>Kitasatosporales</taxon>
        <taxon>Streptomycetaceae</taxon>
        <taxon>Streptomyces</taxon>
    </lineage>
</organism>
<dbReference type="Proteomes" id="UP000037432">
    <property type="component" value="Unassembled WGS sequence"/>
</dbReference>
<dbReference type="RefSeq" id="WP_048581860.1">
    <property type="nucleotide sequence ID" value="NZ_LFNT01000015.1"/>
</dbReference>
<comment type="caution">
    <text evidence="3">The sequence shown here is derived from an EMBL/GenBank/DDBJ whole genome shotgun (WGS) entry which is preliminary data.</text>
</comment>
<evidence type="ECO:0000313" key="4">
    <source>
        <dbReference type="Proteomes" id="UP000037432"/>
    </source>
</evidence>
<feature type="region of interest" description="Disordered" evidence="1">
    <location>
        <begin position="211"/>
        <end position="232"/>
    </location>
</feature>
<sequence length="232" mass="25576">MSEHSAVLPHVLVSPHHLAGAGDSGLVTTHLREHGWRDVSEPACLRTDLESPDSTIRLCLEPDPEHPWWTVLGTPLHGALWHATFQAHTPAELILAFAQALTHPDDAPSTDPFQVLHDAGWTQPFAHNPHYKRQPPDKLLTWDLRRDEDVNGWYARCRIAGTPVWSAVLSTHTPLPAVTAFATALADTRPLPRTLGSIPIAARRFLARNAPTSHPTTALPARLHPTPAVRIR</sequence>
<dbReference type="PATRIC" id="fig|1938.3.peg.9833"/>
<feature type="domain" description="DUF317" evidence="2">
    <location>
        <begin position="136"/>
        <end position="190"/>
    </location>
</feature>
<evidence type="ECO:0000256" key="1">
    <source>
        <dbReference type="SAM" id="MobiDB-lite"/>
    </source>
</evidence>